<dbReference type="EMBL" id="JAVRJZ010000005">
    <property type="protein sequence ID" value="KAK2722854.1"/>
    <property type="molecule type" value="Genomic_DNA"/>
</dbReference>
<dbReference type="InterPro" id="IPR050755">
    <property type="entry name" value="TRAFAC_YlqF/YawG_RiboMat"/>
</dbReference>
<feature type="region of interest" description="Disordered" evidence="4">
    <location>
        <begin position="1"/>
        <end position="48"/>
    </location>
</feature>
<comment type="similarity">
    <text evidence="3">Belongs to the TRAFAC class YlqF/YawG GTPase family. NOG2 subfamily.</text>
</comment>
<dbReference type="AlphaFoldDB" id="A0AA88I7K0"/>
<sequence>MKNISKKCCRINKMGKKKPREKPQASKHAHSMNPNRSTTALKGVAKPRDKATIKRLQMYRNFKAKRDRTGKIIRAAPYQSKVPDGTVARVEPNQRWFGNTRVVSQSALQKFQEELGKALRDPYQVVMKQTRLPVTLLNETAKYKRVHLLDTESFESVFGKKRTRKRPSLGTCDLESYIETAHNSSELYDEDKDKSLIRDAPDEVAASREMVMKAGQSKRIWKELYKVIDSSDVVIQVLDARDPMGTRCKQVEAYLKKEKQHKQLIFILNKVDLVPVWVTQRWVKIISKEYPTLAFRACARQAFAQEKAATAEAMHRTETNVQV</sequence>
<reference evidence="6" key="1">
    <citation type="submission" date="2023-07" db="EMBL/GenBank/DDBJ databases">
        <title>Chromosome-level genome assembly of Artemia franciscana.</title>
        <authorList>
            <person name="Jo E."/>
        </authorList>
    </citation>
    <scope>NUCLEOTIDE SEQUENCE</scope>
    <source>
        <tissue evidence="6">Whole body</tissue>
    </source>
</reference>
<comment type="function">
    <text evidence="3">GTPase that associates with pre-60S ribosomal subunits in the nucleolus and is required for their nuclear export and maturation.</text>
</comment>
<keyword evidence="7" id="KW-1185">Reference proteome</keyword>
<protein>
    <recommendedName>
        <fullName evidence="3">Nucleolar GTP-binding protein 2</fullName>
    </recommendedName>
</protein>
<keyword evidence="3" id="KW-0539">Nucleus</keyword>
<dbReference type="Gene3D" id="3.40.50.300">
    <property type="entry name" value="P-loop containing nucleotide triphosphate hydrolases"/>
    <property type="match status" value="1"/>
</dbReference>
<comment type="caution">
    <text evidence="6">The sequence shown here is derived from an EMBL/GenBank/DDBJ whole genome shotgun (WGS) entry which is preliminary data.</text>
</comment>
<feature type="compositionally biased region" description="Basic residues" evidence="4">
    <location>
        <begin position="1"/>
        <end position="30"/>
    </location>
</feature>
<evidence type="ECO:0000256" key="2">
    <source>
        <dbReference type="ARBA" id="ARBA00023134"/>
    </source>
</evidence>
<dbReference type="GO" id="GO:0005730">
    <property type="term" value="C:nucleolus"/>
    <property type="evidence" value="ECO:0007669"/>
    <property type="project" value="UniProtKB-SubCell"/>
</dbReference>
<dbReference type="SUPFAM" id="SSF52540">
    <property type="entry name" value="P-loop containing nucleoside triphosphate hydrolases"/>
    <property type="match status" value="1"/>
</dbReference>
<evidence type="ECO:0000256" key="3">
    <source>
        <dbReference type="RuleBase" id="RU364023"/>
    </source>
</evidence>
<accession>A0AA88I7K0</accession>
<evidence type="ECO:0000256" key="4">
    <source>
        <dbReference type="SAM" id="MobiDB-lite"/>
    </source>
</evidence>
<dbReference type="GO" id="GO:0005525">
    <property type="term" value="F:GTP binding"/>
    <property type="evidence" value="ECO:0007669"/>
    <property type="project" value="UniProtKB-KW"/>
</dbReference>
<comment type="subcellular location">
    <subcellularLocation>
        <location evidence="3">Nucleus</location>
        <location evidence="3">Nucleolus</location>
    </subcellularLocation>
</comment>
<evidence type="ECO:0000313" key="6">
    <source>
        <dbReference type="EMBL" id="KAK2722854.1"/>
    </source>
</evidence>
<gene>
    <name evidence="6" type="ORF">QYM36_003150</name>
</gene>
<name>A0AA88I7K0_ARTSF</name>
<evidence type="ECO:0000259" key="5">
    <source>
        <dbReference type="Pfam" id="PF08153"/>
    </source>
</evidence>
<dbReference type="Proteomes" id="UP001187531">
    <property type="component" value="Unassembled WGS sequence"/>
</dbReference>
<organism evidence="6 7">
    <name type="scientific">Artemia franciscana</name>
    <name type="common">Brine shrimp</name>
    <name type="synonym">Artemia sanfranciscana</name>
    <dbReference type="NCBI Taxonomy" id="6661"/>
    <lineage>
        <taxon>Eukaryota</taxon>
        <taxon>Metazoa</taxon>
        <taxon>Ecdysozoa</taxon>
        <taxon>Arthropoda</taxon>
        <taxon>Crustacea</taxon>
        <taxon>Branchiopoda</taxon>
        <taxon>Anostraca</taxon>
        <taxon>Artemiidae</taxon>
        <taxon>Artemia</taxon>
    </lineage>
</organism>
<keyword evidence="1 3" id="KW-0547">Nucleotide-binding</keyword>
<dbReference type="PANTHER" id="PTHR11089">
    <property type="entry name" value="GTP-BINDING PROTEIN-RELATED"/>
    <property type="match status" value="1"/>
</dbReference>
<evidence type="ECO:0000256" key="1">
    <source>
        <dbReference type="ARBA" id="ARBA00022741"/>
    </source>
</evidence>
<proteinExistence type="inferred from homology"/>
<keyword evidence="2 3" id="KW-0342">GTP-binding</keyword>
<dbReference type="InterPro" id="IPR027417">
    <property type="entry name" value="P-loop_NTPase"/>
</dbReference>
<dbReference type="InterPro" id="IPR012971">
    <property type="entry name" value="NOG2_N_dom"/>
</dbReference>
<dbReference type="Pfam" id="PF08153">
    <property type="entry name" value="NGP1NT"/>
    <property type="match status" value="1"/>
</dbReference>
<feature type="domain" description="Nucleolar GTP-binding protein 2 N-terminal" evidence="5">
    <location>
        <begin position="58"/>
        <end position="188"/>
    </location>
</feature>
<evidence type="ECO:0000313" key="7">
    <source>
        <dbReference type="Proteomes" id="UP001187531"/>
    </source>
</evidence>
<dbReference type="PANTHER" id="PTHR11089:SF9">
    <property type="entry name" value="NUCLEOLAR GTP-BINDING PROTEIN 2"/>
    <property type="match status" value="1"/>
</dbReference>